<evidence type="ECO:0000256" key="2">
    <source>
        <dbReference type="ARBA" id="ARBA00022982"/>
    </source>
</evidence>
<reference evidence="4 5" key="1">
    <citation type="submission" date="2015-01" db="EMBL/GenBank/DDBJ databases">
        <title>Genome sequence of the anaerobic bacterium Geobacter soli GSS01, a dissimilatory Fe(III) reducer from soil.</title>
        <authorList>
            <person name="Yang G."/>
            <person name="Zhou S."/>
        </authorList>
    </citation>
    <scope>NUCLEOTIDE SEQUENCE [LARGE SCALE GENOMIC DNA]</scope>
    <source>
        <strain evidence="4 5">GSS01</strain>
    </source>
</reference>
<dbReference type="SUPFAM" id="SSF47240">
    <property type="entry name" value="Ferritin-like"/>
    <property type="match status" value="1"/>
</dbReference>
<dbReference type="InterPro" id="IPR009040">
    <property type="entry name" value="Ferritin-like_diiron"/>
</dbReference>
<evidence type="ECO:0000256" key="1">
    <source>
        <dbReference type="ARBA" id="ARBA00022448"/>
    </source>
</evidence>
<comment type="caution">
    <text evidence="4">The sequence shown here is derived from an EMBL/GenBank/DDBJ whole genome shotgun (WGS) entry which is preliminary data.</text>
</comment>
<proteinExistence type="predicted"/>
<dbReference type="Proteomes" id="UP000031433">
    <property type="component" value="Unassembled WGS sequence"/>
</dbReference>
<dbReference type="InterPro" id="IPR003251">
    <property type="entry name" value="Rr_diiron-bd_dom"/>
</dbReference>
<dbReference type="GO" id="GO:0016491">
    <property type="term" value="F:oxidoreductase activity"/>
    <property type="evidence" value="ECO:0007669"/>
    <property type="project" value="InterPro"/>
</dbReference>
<keyword evidence="1" id="KW-0813">Transport</keyword>
<keyword evidence="2" id="KW-0249">Electron transport</keyword>
<dbReference type="GO" id="GO:0046872">
    <property type="term" value="F:metal ion binding"/>
    <property type="evidence" value="ECO:0007669"/>
    <property type="project" value="InterPro"/>
</dbReference>
<feature type="domain" description="Ferritin-like diiron" evidence="3">
    <location>
        <begin position="1"/>
        <end position="131"/>
    </location>
</feature>
<dbReference type="SUPFAM" id="SSF57802">
    <property type="entry name" value="Rubredoxin-like"/>
    <property type="match status" value="1"/>
</dbReference>
<dbReference type="InterPro" id="IPR052753">
    <property type="entry name" value="Rbr2/Nigerythrin"/>
</dbReference>
<sequence>MAETPKSIADLKEAFAGESQANRKYLAFAKQADKEGFAQVAKLFRAAAEAETIHAHNHLRALGAIGGTRENLVEAVAGETHEFKNMYPQMIADAELEGATEARRSFTFANAVEKVHAALYQKALDTLGQPAEEFDYYLCPVCGHTVEREAPEKCEVCGAKGSVFFKTA</sequence>
<keyword evidence="5" id="KW-1185">Reference proteome</keyword>
<dbReference type="PROSITE" id="PS50905">
    <property type="entry name" value="FERRITIN_LIKE"/>
    <property type="match status" value="1"/>
</dbReference>
<gene>
    <name evidence="4" type="ORF">SE37_02245</name>
</gene>
<protein>
    <submittedName>
        <fullName evidence="4">Rubrerythrin</fullName>
    </submittedName>
</protein>
<name>A0A0C1TQI1_9BACT</name>
<dbReference type="AlphaFoldDB" id="A0A0C1TQI1"/>
<dbReference type="CDD" id="cd01041">
    <property type="entry name" value="Rubrerythrin"/>
    <property type="match status" value="1"/>
</dbReference>
<dbReference type="PANTHER" id="PTHR33746">
    <property type="entry name" value="RUBRERYTHRIN"/>
    <property type="match status" value="1"/>
</dbReference>
<dbReference type="PANTHER" id="PTHR33746:SF4">
    <property type="entry name" value="RUBRERYTHRIN"/>
    <property type="match status" value="1"/>
</dbReference>
<organism evidence="4 5">
    <name type="scientific">Geobacter soli</name>
    <dbReference type="NCBI Taxonomy" id="1510391"/>
    <lineage>
        <taxon>Bacteria</taxon>
        <taxon>Pseudomonadati</taxon>
        <taxon>Thermodesulfobacteriota</taxon>
        <taxon>Desulfuromonadia</taxon>
        <taxon>Geobacterales</taxon>
        <taxon>Geobacteraceae</taxon>
        <taxon>Geobacter</taxon>
    </lineage>
</organism>
<accession>A0A0C1TQI1</accession>
<dbReference type="Gene3D" id="1.20.1260.10">
    <property type="match status" value="1"/>
</dbReference>
<evidence type="ECO:0000313" key="4">
    <source>
        <dbReference type="EMBL" id="KIE41533.1"/>
    </source>
</evidence>
<dbReference type="Pfam" id="PF21349">
    <property type="entry name" value="RUBY_RBDX"/>
    <property type="match status" value="1"/>
</dbReference>
<dbReference type="EMBL" id="JXBL01000001">
    <property type="protein sequence ID" value="KIE41533.1"/>
    <property type="molecule type" value="Genomic_DNA"/>
</dbReference>
<evidence type="ECO:0000259" key="3">
    <source>
        <dbReference type="PROSITE" id="PS50905"/>
    </source>
</evidence>
<dbReference type="InterPro" id="IPR012347">
    <property type="entry name" value="Ferritin-like"/>
</dbReference>
<evidence type="ECO:0000313" key="5">
    <source>
        <dbReference type="Proteomes" id="UP000031433"/>
    </source>
</evidence>
<dbReference type="Gene3D" id="2.20.28.10">
    <property type="match status" value="1"/>
</dbReference>
<dbReference type="InterPro" id="IPR048574">
    <property type="entry name" value="RUBY_RBDX"/>
</dbReference>
<dbReference type="InterPro" id="IPR009078">
    <property type="entry name" value="Ferritin-like_SF"/>
</dbReference>
<dbReference type="RefSeq" id="WP_039643317.1">
    <property type="nucleotide sequence ID" value="NZ_JXBL01000001.1"/>
</dbReference>
<dbReference type="Pfam" id="PF02915">
    <property type="entry name" value="Rubrerythrin"/>
    <property type="match status" value="1"/>
</dbReference>